<sequence>MRDARSGLVRLEEDPLLSATPCPSDLLVSGLPYKTCSQFISENLKLYLLSTEPSTAVVF</sequence>
<dbReference type="AlphaFoldDB" id="A0A1Z1NE61"/>
<accession>A0A1Z1NE61</accession>
<protein>
    <submittedName>
        <fullName evidence="1">Uncharacterized protein</fullName>
    </submittedName>
</protein>
<proteinExistence type="predicted"/>
<keyword evidence="1" id="KW-0614">Plasmid</keyword>
<organism evidence="1">
    <name type="scientific">Zymomonas mobilis subsp. mobilis</name>
    <dbReference type="NCBI Taxonomy" id="120045"/>
    <lineage>
        <taxon>Bacteria</taxon>
        <taxon>Pseudomonadati</taxon>
        <taxon>Pseudomonadota</taxon>
        <taxon>Alphaproteobacteria</taxon>
        <taxon>Sphingomonadales</taxon>
        <taxon>Zymomonadaceae</taxon>
        <taxon>Zymomonas</taxon>
    </lineage>
</organism>
<dbReference type="EMBL" id="CP021791">
    <property type="protein sequence ID" value="ARW77713.1"/>
    <property type="molecule type" value="Genomic_DNA"/>
</dbReference>
<name>A0A1Z1NE61_ZYMMB</name>
<reference evidence="1" key="1">
    <citation type="submission" date="2017-06" db="EMBL/GenBank/DDBJ databases">
        <authorList>
            <person name="Kim H.J."/>
            <person name="Triplett B.A."/>
        </authorList>
    </citation>
    <scope>NUCLEOTIDE SEQUENCE</scope>
    <source>
        <strain evidence="1">NRRL B-1960</strain>
        <plasmid evidence="1">pZMO1960_1</plasmid>
    </source>
</reference>
<gene>
    <name evidence="1" type="ORF">B9T50_09125</name>
</gene>
<evidence type="ECO:0000313" key="1">
    <source>
        <dbReference type="EMBL" id="ARW77713.1"/>
    </source>
</evidence>
<geneLocation type="plasmid" evidence="1">
    <name>pZMO1960_1</name>
</geneLocation>